<proteinExistence type="predicted"/>
<gene>
    <name evidence="1" type="ORF">F9Y85_14890</name>
    <name evidence="2" type="ORF">R5H13_04300</name>
</gene>
<protein>
    <submittedName>
        <fullName evidence="1">Uncharacterized protein</fullName>
    </submittedName>
</protein>
<dbReference type="EMBL" id="CP137578">
    <property type="protein sequence ID" value="WOX29491.1"/>
    <property type="molecule type" value="Genomic_DNA"/>
</dbReference>
<reference evidence="2 4" key="2">
    <citation type="submission" date="2023-10" db="EMBL/GenBank/DDBJ databases">
        <title>To unveil natural product biosynthetic capacity in Pseudoalteromonas.</title>
        <authorList>
            <person name="Wang J."/>
        </authorList>
    </citation>
    <scope>NUCLEOTIDE SEQUENCE [LARGE SCALE GENOMIC DNA]</scope>
    <source>
        <strain evidence="2 4">DSM 15914</strain>
    </source>
</reference>
<name>A0A8I2KLU8_9GAMM</name>
<reference evidence="1" key="1">
    <citation type="submission" date="2019-10" db="EMBL/GenBank/DDBJ databases">
        <authorList>
            <person name="Paulsen S."/>
        </authorList>
    </citation>
    <scope>NUCLEOTIDE SEQUENCE</scope>
    <source>
        <strain evidence="1">LMG 19692</strain>
    </source>
</reference>
<organism evidence="1 3">
    <name type="scientific">Pseudoalteromonas maricaloris</name>
    <dbReference type="NCBI Taxonomy" id="184924"/>
    <lineage>
        <taxon>Bacteria</taxon>
        <taxon>Pseudomonadati</taxon>
        <taxon>Pseudomonadota</taxon>
        <taxon>Gammaproteobacteria</taxon>
        <taxon>Alteromonadales</taxon>
        <taxon>Pseudoalteromonadaceae</taxon>
        <taxon>Pseudoalteromonas</taxon>
    </lineage>
</organism>
<evidence type="ECO:0000313" key="3">
    <source>
        <dbReference type="Proteomes" id="UP000646877"/>
    </source>
</evidence>
<dbReference type="AlphaFoldDB" id="A0A8I2KLU8"/>
<dbReference type="Proteomes" id="UP001304419">
    <property type="component" value="Chromosome 1"/>
</dbReference>
<dbReference type="EMBL" id="WEIA01000009">
    <property type="protein sequence ID" value="NLR22565.1"/>
    <property type="molecule type" value="Genomic_DNA"/>
</dbReference>
<sequence>MAKFNINNHLFPEQANPFGAVEIGAAPQSREVELTRVVADKSVDGGYRYDGQTWVELSDLKVRSLDYDNPELCFQRMEFRVKADSDQIPPGSILCCSETPYSTFWAANAHFRKGSKNGLPEITDRQTMFEEMERVSVDWWDSGCKYLTAGLPESKFQYYLFSRRKAKNINPMWVFGVLINDSGKSQLPLSKVEAELFSSDRVQGMIANTFAGKEQIIGNKRKIARKLSQHEANALAFISIRQALAGPSKDIEEREFLPVVDEFARIYSDLLHVLSERVEARREEEHIDLQSEDFLSQEAKFIGSSAALVDPAVICRVKDAIATESDLALWEAFEQDSIGAGEKLRDEIHE</sequence>
<dbReference type="Proteomes" id="UP000646877">
    <property type="component" value="Unassembled WGS sequence"/>
</dbReference>
<evidence type="ECO:0000313" key="1">
    <source>
        <dbReference type="EMBL" id="NLR22565.1"/>
    </source>
</evidence>
<dbReference type="GeneID" id="98334822"/>
<evidence type="ECO:0000313" key="4">
    <source>
        <dbReference type="Proteomes" id="UP001304419"/>
    </source>
</evidence>
<accession>A0A8I2KLU8</accession>
<evidence type="ECO:0000313" key="2">
    <source>
        <dbReference type="EMBL" id="WOX29491.1"/>
    </source>
</evidence>
<dbReference type="RefSeq" id="WP_039491998.1">
    <property type="nucleotide sequence ID" value="NZ_CBCSDF010000014.1"/>
</dbReference>
<keyword evidence="4" id="KW-1185">Reference proteome</keyword>